<reference evidence="2" key="1">
    <citation type="journal article" date="2015" name="PLoS Genet.">
        <title>The dynamic genome and transcriptome of the human fungal pathogen Blastomyces and close relative Emmonsia.</title>
        <authorList>
            <person name="Munoz J.F."/>
            <person name="Gauthier G.M."/>
            <person name="Desjardins C.A."/>
            <person name="Gallo J.E."/>
            <person name="Holder J."/>
            <person name="Sullivan T.D."/>
            <person name="Marty A.J."/>
            <person name="Carmen J.C."/>
            <person name="Chen Z."/>
            <person name="Ding L."/>
            <person name="Gujja S."/>
            <person name="Magrini V."/>
            <person name="Misas E."/>
            <person name="Mitreva M."/>
            <person name="Priest M."/>
            <person name="Saif S."/>
            <person name="Whiston E.A."/>
            <person name="Young S."/>
            <person name="Zeng Q."/>
            <person name="Goldman W.E."/>
            <person name="Mardis E.R."/>
            <person name="Taylor J.W."/>
            <person name="McEwen J.G."/>
            <person name="Clay O.K."/>
            <person name="Klein B.S."/>
            <person name="Cuomo C.A."/>
        </authorList>
    </citation>
    <scope>NUCLEOTIDE SEQUENCE [LARGE SCALE GENOMIC DNA]</scope>
    <source>
        <strain evidence="2">SLH14081</strain>
    </source>
</reference>
<gene>
    <name evidence="1" type="ORF">BDBG_17863</name>
</gene>
<dbReference type="EMBL" id="GG657476">
    <property type="protein sequence ID" value="OAT13627.1"/>
    <property type="molecule type" value="Genomic_DNA"/>
</dbReference>
<feature type="non-terminal residue" evidence="1">
    <location>
        <position position="1"/>
    </location>
</feature>
<dbReference type="OrthoDB" id="6159472at2759"/>
<dbReference type="RefSeq" id="XP_031581011.1">
    <property type="nucleotide sequence ID" value="XM_031725492.1"/>
</dbReference>
<proteinExistence type="predicted"/>
<name>A0A179V2J6_BLAGS</name>
<dbReference type="KEGG" id="bgh:BDBG_17863"/>
<organism evidence="1 2">
    <name type="scientific">Blastomyces gilchristii (strain SLH14081)</name>
    <name type="common">Blastomyces dermatitidis</name>
    <dbReference type="NCBI Taxonomy" id="559298"/>
    <lineage>
        <taxon>Eukaryota</taxon>
        <taxon>Fungi</taxon>
        <taxon>Dikarya</taxon>
        <taxon>Ascomycota</taxon>
        <taxon>Pezizomycotina</taxon>
        <taxon>Eurotiomycetes</taxon>
        <taxon>Eurotiomycetidae</taxon>
        <taxon>Onygenales</taxon>
        <taxon>Ajellomycetaceae</taxon>
        <taxon>Blastomyces</taxon>
    </lineage>
</organism>
<evidence type="ECO:0000313" key="2">
    <source>
        <dbReference type="Proteomes" id="UP000002038"/>
    </source>
</evidence>
<dbReference type="Proteomes" id="UP000002038">
    <property type="component" value="Unassembled WGS sequence"/>
</dbReference>
<accession>A0A179V2J6</accession>
<dbReference type="AlphaFoldDB" id="A0A179V2J6"/>
<sequence>YEYFAISYFKDSKYAFYARDYKTSEHKCKTCLKRDEIYQYTLLKCSNCKEKHTSDLKE</sequence>
<feature type="non-terminal residue" evidence="1">
    <location>
        <position position="58"/>
    </location>
</feature>
<evidence type="ECO:0008006" key="3">
    <source>
        <dbReference type="Google" id="ProtNLM"/>
    </source>
</evidence>
<protein>
    <recommendedName>
        <fullName evidence="3">Transposase</fullName>
    </recommendedName>
</protein>
<dbReference type="VEuPathDB" id="FungiDB:BDBG_17863"/>
<evidence type="ECO:0000313" key="1">
    <source>
        <dbReference type="EMBL" id="OAT13627.1"/>
    </source>
</evidence>
<dbReference type="GeneID" id="42529418"/>
<keyword evidence="2" id="KW-1185">Reference proteome</keyword>